<protein>
    <submittedName>
        <fullName evidence="3">NADP-dependent 3-hydroxy acid dehydrogenase YdfG</fullName>
    </submittedName>
</protein>
<dbReference type="RefSeq" id="WP_077090460.1">
    <property type="nucleotide sequence ID" value="NZ_LT721901.1"/>
</dbReference>
<dbReference type="AlphaFoldDB" id="A0A2U3NQS1"/>
<dbReference type="Pfam" id="PF00106">
    <property type="entry name" value="adh_short"/>
    <property type="match status" value="1"/>
</dbReference>
<dbReference type="SUPFAM" id="SSF51735">
    <property type="entry name" value="NAD(P)-binding Rossmann-fold domains"/>
    <property type="match status" value="1"/>
</dbReference>
<dbReference type="Proteomes" id="UP000240988">
    <property type="component" value="Unassembled WGS sequence"/>
</dbReference>
<sequence length="275" mass="28021">MMGTTAGRHGRVAVVTGGASGIGLAFARAYAAKGAHVVIGDIDEAAMEQVRVQLSESGVAVDCVPVDLQVAASIAHLAEVATGFGALAAVCLNAGVAASGTPVWETPDDIYEFVVGVNLDGLFRSIKTFVPILVNQGVAADLVITASMGGMVATAYGGAYAASKAAAIALAKSLRVELSTLAPAIRIAVLNPGVVATNLMRTSAARLPSETAVSVELVEGSHDFLNQTGVEPDVAVSWALRALEDGTFWALPPPEDPFAQMLAAEHAEIRGLSSS</sequence>
<organism evidence="3 4">
    <name type="scientific">Mycobacterium rhizamassiliense</name>
    <dbReference type="NCBI Taxonomy" id="1841860"/>
    <lineage>
        <taxon>Bacteria</taxon>
        <taxon>Bacillati</taxon>
        <taxon>Actinomycetota</taxon>
        <taxon>Actinomycetes</taxon>
        <taxon>Mycobacteriales</taxon>
        <taxon>Mycobacteriaceae</taxon>
        <taxon>Mycobacterium</taxon>
    </lineage>
</organism>
<comment type="similarity">
    <text evidence="1">Belongs to the short-chain dehydrogenases/reductases (SDR) family.</text>
</comment>
<dbReference type="GO" id="GO:0050664">
    <property type="term" value="F:oxidoreductase activity, acting on NAD(P)H, oxygen as acceptor"/>
    <property type="evidence" value="ECO:0007669"/>
    <property type="project" value="TreeGrafter"/>
</dbReference>
<gene>
    <name evidence="3" type="ORF">MRAB57_1569</name>
</gene>
<dbReference type="InterPro" id="IPR036291">
    <property type="entry name" value="NAD(P)-bd_dom_sf"/>
</dbReference>
<dbReference type="PANTHER" id="PTHR43008">
    <property type="entry name" value="BENZIL REDUCTASE"/>
    <property type="match status" value="1"/>
</dbReference>
<dbReference type="EMBL" id="FUFA01000002">
    <property type="protein sequence ID" value="SPM33765.1"/>
    <property type="molecule type" value="Genomic_DNA"/>
</dbReference>
<evidence type="ECO:0000256" key="1">
    <source>
        <dbReference type="ARBA" id="ARBA00006484"/>
    </source>
</evidence>
<proteinExistence type="inferred from homology"/>
<dbReference type="PANTHER" id="PTHR43008:SF7">
    <property type="entry name" value="SHORT CHAIN DEHYDROGENASE_REDUCTASE (AFU_ORTHOLOGUE AFUA_2G00830)"/>
    <property type="match status" value="1"/>
</dbReference>
<reference evidence="3 4" key="1">
    <citation type="submission" date="2017-01" db="EMBL/GenBank/DDBJ databases">
        <authorList>
            <consortium name="Urmite Genomes"/>
        </authorList>
    </citation>
    <scope>NUCLEOTIDE SEQUENCE [LARGE SCALE GENOMIC DNA]</scope>
    <source>
        <strain evidence="3 4">AB57</strain>
    </source>
</reference>
<dbReference type="PROSITE" id="PS00061">
    <property type="entry name" value="ADH_SHORT"/>
    <property type="match status" value="1"/>
</dbReference>
<accession>A0A2U3NQS1</accession>
<dbReference type="InterPro" id="IPR002347">
    <property type="entry name" value="SDR_fam"/>
</dbReference>
<dbReference type="PRINTS" id="PR00081">
    <property type="entry name" value="GDHRDH"/>
</dbReference>
<evidence type="ECO:0000313" key="3">
    <source>
        <dbReference type="EMBL" id="SPM33765.1"/>
    </source>
</evidence>
<keyword evidence="4" id="KW-1185">Reference proteome</keyword>
<evidence type="ECO:0000313" key="4">
    <source>
        <dbReference type="Proteomes" id="UP000240988"/>
    </source>
</evidence>
<dbReference type="STRING" id="1841860.GCA_900157375_01570"/>
<dbReference type="InterPro" id="IPR020904">
    <property type="entry name" value="Sc_DH/Rdtase_CS"/>
</dbReference>
<name>A0A2U3NQS1_9MYCO</name>
<evidence type="ECO:0000256" key="2">
    <source>
        <dbReference type="ARBA" id="ARBA00023002"/>
    </source>
</evidence>
<dbReference type="OrthoDB" id="4690547at2"/>
<dbReference type="Gene3D" id="3.40.50.720">
    <property type="entry name" value="NAD(P)-binding Rossmann-like Domain"/>
    <property type="match status" value="1"/>
</dbReference>
<keyword evidence="2" id="KW-0560">Oxidoreductase</keyword>